<dbReference type="EMBL" id="JAQFWP010000038">
    <property type="protein sequence ID" value="MDA2806626.1"/>
    <property type="molecule type" value="Genomic_DNA"/>
</dbReference>
<proteinExistence type="predicted"/>
<organism evidence="2 3">
    <name type="scientific">Nocardiopsis suaedae</name>
    <dbReference type="NCBI Taxonomy" id="3018444"/>
    <lineage>
        <taxon>Bacteria</taxon>
        <taxon>Bacillati</taxon>
        <taxon>Actinomycetota</taxon>
        <taxon>Actinomycetes</taxon>
        <taxon>Streptosporangiales</taxon>
        <taxon>Nocardiopsidaceae</taxon>
        <taxon>Nocardiopsis</taxon>
    </lineage>
</organism>
<evidence type="ECO:0000313" key="2">
    <source>
        <dbReference type="EMBL" id="MDA2806626.1"/>
    </source>
</evidence>
<accession>A0ABT4TPQ5</accession>
<feature type="compositionally biased region" description="Basic and acidic residues" evidence="1">
    <location>
        <begin position="247"/>
        <end position="258"/>
    </location>
</feature>
<dbReference type="RefSeq" id="WP_270679262.1">
    <property type="nucleotide sequence ID" value="NZ_JAQFWP010000038.1"/>
</dbReference>
<gene>
    <name evidence="2" type="ORF">O4U47_19105</name>
</gene>
<keyword evidence="3" id="KW-1185">Reference proteome</keyword>
<name>A0ABT4TPQ5_9ACTN</name>
<sequence>MHDSPSLSAERTTHLLERTGDLKGELLDFAMGAEHGEELAERLSEAEHEYGALDEAGRALIIEAFLREEGSDGGAAILERFAAERRPRLDTADREMVLGWMDIVHGVFEVQGRDGEGIRLHNLIDDLVYTVYSTMGGKVFDSLEEGWFATASLVPLWPGSGAWTVAGYMAPRRPEDGPALARAAVEMVTRSPMLALRNPRLVERAWELEAEDRAYFISRHGGDLVIVSGEQVKEELLVFARRENERADAEATAGRDEGPADAVPFDDVPRHGEFPEGEGIALIYDERDGLYYVAGFGLVDELFANPELAADPLRLEDLREYLDDDSVPPSAIRRLVQRHPDTADQVFTAFLGEPEFRWERDGEELLRRWKSSDYEREPVPGITVLGDRLTELAKRAG</sequence>
<reference evidence="2" key="1">
    <citation type="submission" date="2023-01" db="EMBL/GenBank/DDBJ databases">
        <title>Draft genome sequence of Nocardiopsis sp. LSu2-4 isolated from halophytes.</title>
        <authorList>
            <person name="Duangmal K."/>
            <person name="Chantavorakit T."/>
        </authorList>
    </citation>
    <scope>NUCLEOTIDE SEQUENCE</scope>
    <source>
        <strain evidence="2">LSu2-4</strain>
    </source>
</reference>
<comment type="caution">
    <text evidence="2">The sequence shown here is derived from an EMBL/GenBank/DDBJ whole genome shotgun (WGS) entry which is preliminary data.</text>
</comment>
<evidence type="ECO:0000313" key="3">
    <source>
        <dbReference type="Proteomes" id="UP001165685"/>
    </source>
</evidence>
<feature type="region of interest" description="Disordered" evidence="1">
    <location>
        <begin position="247"/>
        <end position="270"/>
    </location>
</feature>
<protein>
    <submittedName>
        <fullName evidence="2">Uncharacterized protein</fullName>
    </submittedName>
</protein>
<dbReference type="Proteomes" id="UP001165685">
    <property type="component" value="Unassembled WGS sequence"/>
</dbReference>
<evidence type="ECO:0000256" key="1">
    <source>
        <dbReference type="SAM" id="MobiDB-lite"/>
    </source>
</evidence>